<keyword evidence="1" id="KW-0004">4Fe-4S</keyword>
<dbReference type="InterPro" id="IPR051536">
    <property type="entry name" value="UDG_Type-4/5"/>
</dbReference>
<dbReference type="GO" id="GO:0097506">
    <property type="term" value="F:deaminated base DNA N-glycosylase activity"/>
    <property type="evidence" value="ECO:0007669"/>
    <property type="project" value="UniProtKB-ARBA"/>
</dbReference>
<dbReference type="OrthoDB" id="5290748at2"/>
<proteinExistence type="predicted"/>
<dbReference type="Proteomes" id="UP000199026">
    <property type="component" value="Unassembled WGS sequence"/>
</dbReference>
<evidence type="ECO:0000256" key="1">
    <source>
        <dbReference type="ARBA" id="ARBA00022485"/>
    </source>
</evidence>
<dbReference type="Gene3D" id="3.40.470.10">
    <property type="entry name" value="Uracil-DNA glycosylase-like domain"/>
    <property type="match status" value="1"/>
</dbReference>
<dbReference type="CDD" id="cd10030">
    <property type="entry name" value="UDG-F4_TTUDGA_SPO1dp_like"/>
    <property type="match status" value="1"/>
</dbReference>
<evidence type="ECO:0000256" key="5">
    <source>
        <dbReference type="ARBA" id="ARBA00023004"/>
    </source>
</evidence>
<dbReference type="EMBL" id="FNPR01000001">
    <property type="protein sequence ID" value="SDY15006.1"/>
    <property type="molecule type" value="Genomic_DNA"/>
</dbReference>
<keyword evidence="7" id="KW-0234">DNA repair</keyword>
<dbReference type="GO" id="GO:0051539">
    <property type="term" value="F:4 iron, 4 sulfur cluster binding"/>
    <property type="evidence" value="ECO:0007669"/>
    <property type="project" value="UniProtKB-KW"/>
</dbReference>
<dbReference type="InterPro" id="IPR005122">
    <property type="entry name" value="Uracil-DNA_glycosylase-like"/>
</dbReference>
<evidence type="ECO:0000256" key="6">
    <source>
        <dbReference type="ARBA" id="ARBA00023014"/>
    </source>
</evidence>
<reference evidence="9 10" key="1">
    <citation type="submission" date="2016-10" db="EMBL/GenBank/DDBJ databases">
        <authorList>
            <person name="de Groot N.N."/>
        </authorList>
    </citation>
    <scope>NUCLEOTIDE SEQUENCE [LARGE SCALE GENOMIC DNA]</scope>
    <source>
        <strain evidence="9 10">DSM 24677</strain>
    </source>
</reference>
<dbReference type="PANTHER" id="PTHR33693">
    <property type="entry name" value="TYPE-5 URACIL-DNA GLYCOSYLASE"/>
    <property type="match status" value="1"/>
</dbReference>
<evidence type="ECO:0000259" key="8">
    <source>
        <dbReference type="SMART" id="SM00986"/>
    </source>
</evidence>
<dbReference type="GO" id="GO:0046872">
    <property type="term" value="F:metal ion binding"/>
    <property type="evidence" value="ECO:0007669"/>
    <property type="project" value="UniProtKB-KW"/>
</dbReference>
<keyword evidence="4" id="KW-0378">Hydrolase</keyword>
<dbReference type="InterPro" id="IPR036895">
    <property type="entry name" value="Uracil-DNA_glycosylase-like_sf"/>
</dbReference>
<dbReference type="SMART" id="SM00987">
    <property type="entry name" value="UreE_C"/>
    <property type="match status" value="1"/>
</dbReference>
<dbReference type="PANTHER" id="PTHR33693:SF1">
    <property type="entry name" value="TYPE-4 URACIL-DNA GLYCOSYLASE"/>
    <property type="match status" value="1"/>
</dbReference>
<feature type="domain" description="Uracil-DNA glycosylase-like" evidence="8">
    <location>
        <begin position="105"/>
        <end position="251"/>
    </location>
</feature>
<keyword evidence="3" id="KW-0227">DNA damage</keyword>
<keyword evidence="2" id="KW-0479">Metal-binding</keyword>
<dbReference type="RefSeq" id="WP_089887492.1">
    <property type="nucleotide sequence ID" value="NZ_CALJFH010000016.1"/>
</dbReference>
<accession>A0A1H3HHG9</accession>
<evidence type="ECO:0000256" key="3">
    <source>
        <dbReference type="ARBA" id="ARBA00022763"/>
    </source>
</evidence>
<evidence type="ECO:0000256" key="7">
    <source>
        <dbReference type="ARBA" id="ARBA00023204"/>
    </source>
</evidence>
<dbReference type="STRING" id="576131.SAMN05444486_101447"/>
<evidence type="ECO:0000256" key="4">
    <source>
        <dbReference type="ARBA" id="ARBA00022801"/>
    </source>
</evidence>
<dbReference type="SMART" id="SM00986">
    <property type="entry name" value="UDG"/>
    <property type="match status" value="1"/>
</dbReference>
<evidence type="ECO:0000313" key="10">
    <source>
        <dbReference type="Proteomes" id="UP000199026"/>
    </source>
</evidence>
<evidence type="ECO:0000256" key="2">
    <source>
        <dbReference type="ARBA" id="ARBA00022723"/>
    </source>
</evidence>
<dbReference type="GeneID" id="78123252"/>
<protein>
    <submittedName>
        <fullName evidence="9">DNA polymerase</fullName>
    </submittedName>
</protein>
<gene>
    <name evidence="9" type="ORF">SAMN05444486_101447</name>
</gene>
<keyword evidence="5" id="KW-0408">Iron</keyword>
<dbReference type="SUPFAM" id="SSF52141">
    <property type="entry name" value="Uracil-DNA glycosylase-like"/>
    <property type="match status" value="1"/>
</dbReference>
<organism evidence="9 10">
    <name type="scientific">Lentibacter algarum</name>
    <dbReference type="NCBI Taxonomy" id="576131"/>
    <lineage>
        <taxon>Bacteria</taxon>
        <taxon>Pseudomonadati</taxon>
        <taxon>Pseudomonadota</taxon>
        <taxon>Alphaproteobacteria</taxon>
        <taxon>Rhodobacterales</taxon>
        <taxon>Roseobacteraceae</taxon>
        <taxon>Lentibacter</taxon>
    </lineage>
</organism>
<dbReference type="GO" id="GO:0006281">
    <property type="term" value="P:DNA repair"/>
    <property type="evidence" value="ECO:0007669"/>
    <property type="project" value="UniProtKB-KW"/>
</dbReference>
<sequence>MESAQEYWAARAALEWQVELGADEALSEGPVNRFELVEKVKAKPASAKVEAAPHVQSGYVEAPKIDAVAEARTAAEQAQDLGQLRAALDRFEHCELKRGARNLVFADGAAGARVMILGEAPDREGDREGKPFVGQSAALLGKMLGAIGLSLEESVYVSTVMPWRLLNQSGPSPDEIAMMRPFVARHVALAKPDILILMGNIACDAALGQRGITRLRGTWGEAFGLPVMPMFPPETLMRQPELKRAAWADLLEIKARLA</sequence>
<dbReference type="AlphaFoldDB" id="A0A1H3HHG9"/>
<evidence type="ECO:0000313" key="9">
    <source>
        <dbReference type="EMBL" id="SDY15006.1"/>
    </source>
</evidence>
<dbReference type="Pfam" id="PF03167">
    <property type="entry name" value="UDG"/>
    <property type="match status" value="1"/>
</dbReference>
<keyword evidence="6" id="KW-0411">Iron-sulfur</keyword>
<keyword evidence="10" id="KW-1185">Reference proteome</keyword>
<name>A0A1H3HHG9_9RHOB</name>